<dbReference type="EMBL" id="QZAB01000520">
    <property type="protein sequence ID" value="RQD81276.1"/>
    <property type="molecule type" value="Genomic_DNA"/>
</dbReference>
<protein>
    <submittedName>
        <fullName evidence="1">Uncharacterized protein</fullName>
    </submittedName>
</protein>
<sequence>MINRKYPVNIYSKEKKEASREFRIKIIYHYLKWFNGEIEDLYGEKKPLDTEKIQLGNPLENAIMT</sequence>
<dbReference type="Proteomes" id="UP000284763">
    <property type="component" value="Unassembled WGS sequence"/>
</dbReference>
<comment type="caution">
    <text evidence="1">The sequence shown here is derived from an EMBL/GenBank/DDBJ whole genome shotgun (WGS) entry which is preliminary data.</text>
</comment>
<proteinExistence type="predicted"/>
<feature type="non-terminal residue" evidence="1">
    <location>
        <position position="65"/>
    </location>
</feature>
<name>A0A424YQG3_9EURY</name>
<evidence type="ECO:0000313" key="2">
    <source>
        <dbReference type="Proteomes" id="UP000284763"/>
    </source>
</evidence>
<accession>A0A424YQG3</accession>
<evidence type="ECO:0000313" key="1">
    <source>
        <dbReference type="EMBL" id="RQD81276.1"/>
    </source>
</evidence>
<dbReference type="AlphaFoldDB" id="A0A424YQG3"/>
<organism evidence="1 2">
    <name type="scientific">Methanosalsum natronophilum</name>
    <dbReference type="NCBI Taxonomy" id="768733"/>
    <lineage>
        <taxon>Archaea</taxon>
        <taxon>Methanobacteriati</taxon>
        <taxon>Methanobacteriota</taxon>
        <taxon>Stenosarchaea group</taxon>
        <taxon>Methanomicrobia</taxon>
        <taxon>Methanosarcinales</taxon>
        <taxon>Methanosarcinaceae</taxon>
        <taxon>Methanosalsum</taxon>
    </lineage>
</organism>
<gene>
    <name evidence="1" type="ORF">D5R95_08205</name>
</gene>
<reference evidence="1 2" key="1">
    <citation type="submission" date="2018-08" db="EMBL/GenBank/DDBJ databases">
        <title>The metabolism and importance of syntrophic acetate oxidation coupled to methane or sulfide production in haloalkaline environments.</title>
        <authorList>
            <person name="Timmers P.H.A."/>
            <person name="Vavourakis C.D."/>
            <person name="Sorokin D.Y."/>
            <person name="Sinninghe Damste J.S."/>
            <person name="Muyzer G."/>
            <person name="Stams A.J.M."/>
            <person name="Plugge C.M."/>
        </authorList>
    </citation>
    <scope>NUCLEOTIDE SEQUENCE [LARGE SCALE GENOMIC DNA]</scope>
    <source>
        <strain evidence="1">MSAO_Arc3</strain>
    </source>
</reference>